<dbReference type="Pfam" id="PF05532">
    <property type="entry name" value="CsbD"/>
    <property type="match status" value="1"/>
</dbReference>
<dbReference type="InterPro" id="IPR036629">
    <property type="entry name" value="YjbJ_sf"/>
</dbReference>
<dbReference type="AlphaFoldDB" id="A0A5M6D8J3"/>
<comment type="caution">
    <text evidence="4">The sequence shown here is derived from an EMBL/GenBank/DDBJ whole genome shotgun (WGS) entry which is preliminary data.</text>
</comment>
<dbReference type="PANTHER" id="PTHR34977">
    <property type="entry name" value="UPF0337 PROTEIN YJBJ"/>
    <property type="match status" value="1"/>
</dbReference>
<keyword evidence="5" id="KW-1185">Reference proteome</keyword>
<name>A0A5M6D8J3_9BACT</name>
<dbReference type="InterPro" id="IPR008462">
    <property type="entry name" value="CsbD"/>
</dbReference>
<gene>
    <name evidence="4" type="ORF">FYK55_13945</name>
</gene>
<keyword evidence="2" id="KW-0812">Transmembrane</keyword>
<feature type="domain" description="CsbD-like" evidence="3">
    <location>
        <begin position="6"/>
        <end position="56"/>
    </location>
</feature>
<keyword evidence="2" id="KW-0472">Membrane</keyword>
<feature type="transmembrane region" description="Helical" evidence="2">
    <location>
        <begin position="123"/>
        <end position="141"/>
    </location>
</feature>
<evidence type="ECO:0000256" key="1">
    <source>
        <dbReference type="ARBA" id="ARBA00009129"/>
    </source>
</evidence>
<organism evidence="4 5">
    <name type="scientific">Roseiconus nitratireducens</name>
    <dbReference type="NCBI Taxonomy" id="2605748"/>
    <lineage>
        <taxon>Bacteria</taxon>
        <taxon>Pseudomonadati</taxon>
        <taxon>Planctomycetota</taxon>
        <taxon>Planctomycetia</taxon>
        <taxon>Pirellulales</taxon>
        <taxon>Pirellulaceae</taxon>
        <taxon>Roseiconus</taxon>
    </lineage>
</organism>
<evidence type="ECO:0000259" key="3">
    <source>
        <dbReference type="Pfam" id="PF05532"/>
    </source>
</evidence>
<dbReference type="Gene3D" id="1.10.1470.10">
    <property type="entry name" value="YjbJ"/>
    <property type="match status" value="1"/>
</dbReference>
<accession>A0A5M6D8J3</accession>
<evidence type="ECO:0000313" key="4">
    <source>
        <dbReference type="EMBL" id="KAA5542632.1"/>
    </source>
</evidence>
<dbReference type="EMBL" id="VWOX01000007">
    <property type="protein sequence ID" value="KAA5542632.1"/>
    <property type="molecule type" value="Genomic_DNA"/>
</dbReference>
<reference evidence="4 5" key="1">
    <citation type="submission" date="2019-08" db="EMBL/GenBank/DDBJ databases">
        <authorList>
            <person name="Dhanesh K."/>
            <person name="Kumar G."/>
            <person name="Sasikala C."/>
            <person name="Venkata Ramana C."/>
        </authorList>
    </citation>
    <scope>NUCLEOTIDE SEQUENCE [LARGE SCALE GENOMIC DNA]</scope>
    <source>
        <strain evidence="4 5">JC645</strain>
    </source>
</reference>
<proteinExistence type="inferred from homology"/>
<dbReference type="InterPro" id="IPR050423">
    <property type="entry name" value="UPF0337_stress_rsp"/>
</dbReference>
<dbReference type="SUPFAM" id="SSF69047">
    <property type="entry name" value="Hypothetical protein YjbJ"/>
    <property type="match status" value="1"/>
</dbReference>
<dbReference type="RefSeq" id="WP_150077049.1">
    <property type="nucleotide sequence ID" value="NZ_VWOX01000007.1"/>
</dbReference>
<keyword evidence="2" id="KW-1133">Transmembrane helix</keyword>
<dbReference type="PANTHER" id="PTHR34977:SF1">
    <property type="entry name" value="UPF0337 PROTEIN YJBJ"/>
    <property type="match status" value="1"/>
</dbReference>
<comment type="similarity">
    <text evidence="1">Belongs to the UPF0337 (CsbD) family.</text>
</comment>
<protein>
    <submittedName>
        <fullName evidence="4">CsbD family protein</fullName>
    </submittedName>
</protein>
<dbReference type="Proteomes" id="UP000324479">
    <property type="component" value="Unassembled WGS sequence"/>
</dbReference>
<sequence>MVKREEIQGRWNEVKGRLKEHWGQLTDDELQQAKGSTDRLVGVVQEKTGATRSEVERFLDNMFGESVTDQLGETAQQYSEAAQQLASEAAEYARDRYRRVASQTGNYTEQLAESVRARPGESMAIAFGLGIAAGALLFLGGKRR</sequence>
<evidence type="ECO:0000313" key="5">
    <source>
        <dbReference type="Proteomes" id="UP000324479"/>
    </source>
</evidence>
<evidence type="ECO:0000256" key="2">
    <source>
        <dbReference type="SAM" id="Phobius"/>
    </source>
</evidence>